<sequence>MDIPPKKHYWGRPKKGAKYKNAFYQRLYENLTASNTKIRELTTTVGKLEERIKELERKKDLTTWYDG</sequence>
<protein>
    <submittedName>
        <fullName evidence="1">Uncharacterized protein</fullName>
    </submittedName>
</protein>
<dbReference type="Proteomes" id="UP001310594">
    <property type="component" value="Unassembled WGS sequence"/>
</dbReference>
<gene>
    <name evidence="1" type="ORF">LTR97_006899</name>
</gene>
<organism evidence="1 2">
    <name type="scientific">Elasticomyces elasticus</name>
    <dbReference type="NCBI Taxonomy" id="574655"/>
    <lineage>
        <taxon>Eukaryota</taxon>
        <taxon>Fungi</taxon>
        <taxon>Dikarya</taxon>
        <taxon>Ascomycota</taxon>
        <taxon>Pezizomycotina</taxon>
        <taxon>Dothideomycetes</taxon>
        <taxon>Dothideomycetidae</taxon>
        <taxon>Mycosphaerellales</taxon>
        <taxon>Teratosphaeriaceae</taxon>
        <taxon>Elasticomyces</taxon>
    </lineage>
</organism>
<evidence type="ECO:0000313" key="2">
    <source>
        <dbReference type="Proteomes" id="UP001310594"/>
    </source>
</evidence>
<name>A0AAN7ZTK0_9PEZI</name>
<accession>A0AAN7ZTK0</accession>
<proteinExistence type="predicted"/>
<dbReference type="EMBL" id="JAVRQU010000010">
    <property type="protein sequence ID" value="KAK5697939.1"/>
    <property type="molecule type" value="Genomic_DNA"/>
</dbReference>
<dbReference type="AlphaFoldDB" id="A0AAN7ZTK0"/>
<reference evidence="1" key="1">
    <citation type="submission" date="2023-08" db="EMBL/GenBank/DDBJ databases">
        <title>Black Yeasts Isolated from many extreme environments.</title>
        <authorList>
            <person name="Coleine C."/>
            <person name="Stajich J.E."/>
            <person name="Selbmann L."/>
        </authorList>
    </citation>
    <scope>NUCLEOTIDE SEQUENCE</scope>
    <source>
        <strain evidence="1">CCFEE 5810</strain>
    </source>
</reference>
<comment type="caution">
    <text evidence="1">The sequence shown here is derived from an EMBL/GenBank/DDBJ whole genome shotgun (WGS) entry which is preliminary data.</text>
</comment>
<evidence type="ECO:0000313" key="1">
    <source>
        <dbReference type="EMBL" id="KAK5697939.1"/>
    </source>
</evidence>